<dbReference type="InterPro" id="IPR014275">
    <property type="entry name" value="ATPase_A1A0-cplx_hsu"/>
</dbReference>
<organism evidence="2 3">
    <name type="scientific">Candidatus Argoarchaeum ethanivorans</name>
    <dbReference type="NCBI Taxonomy" id="2608793"/>
    <lineage>
        <taxon>Archaea</taxon>
        <taxon>Methanobacteriati</taxon>
        <taxon>Methanobacteriota</taxon>
        <taxon>Stenosarchaea group</taxon>
        <taxon>Methanomicrobia</taxon>
        <taxon>Methanosarcinales</taxon>
        <taxon>Methanosarcinales incertae sedis</taxon>
        <taxon>GOM Arc I cluster</taxon>
        <taxon>Candidatus Argoarchaeum</taxon>
    </lineage>
</organism>
<name>A0A811T6T3_9EURY</name>
<evidence type="ECO:0008006" key="4">
    <source>
        <dbReference type="Google" id="ProtNLM"/>
    </source>
</evidence>
<feature type="coiled-coil region" evidence="1">
    <location>
        <begin position="10"/>
        <end position="78"/>
    </location>
</feature>
<gene>
    <name evidence="2" type="ORF">EMLJLAPB_00434</name>
</gene>
<dbReference type="Proteomes" id="UP000634805">
    <property type="component" value="Unassembled WGS sequence"/>
</dbReference>
<dbReference type="Gene3D" id="1.20.5.2950">
    <property type="match status" value="1"/>
</dbReference>
<accession>A0A811T6T3</accession>
<proteinExistence type="predicted"/>
<reference evidence="2" key="1">
    <citation type="submission" date="2020-10" db="EMBL/GenBank/DDBJ databases">
        <authorList>
            <person name="Hahn C.J."/>
            <person name="Laso-Perez R."/>
            <person name="Vulcano F."/>
            <person name="Vaziourakis K.-M."/>
            <person name="Stokke R."/>
            <person name="Steen I.H."/>
            <person name="Teske A."/>
            <person name="Boetius A."/>
            <person name="Liebeke M."/>
            <person name="Amann R."/>
            <person name="Knittel K."/>
        </authorList>
    </citation>
    <scope>NUCLEOTIDE SEQUENCE</scope>
    <source>
        <strain evidence="2">Gfbio:e3339647-f889-4370-9287-4fb5cb688e4c:AG392D22_GoMArc1</strain>
    </source>
</reference>
<comment type="caution">
    <text evidence="2">The sequence shown here is derived from an EMBL/GenBank/DDBJ whole genome shotgun (WGS) entry which is preliminary data.</text>
</comment>
<dbReference type="AlphaFoldDB" id="A0A811T6T3"/>
<evidence type="ECO:0000313" key="2">
    <source>
        <dbReference type="EMBL" id="CAD6493076.1"/>
    </source>
</evidence>
<sequence>MAKTEILSQIKKAEEDVNKMVLDAVQEKERKIKEANDQTYLIIKTAKEESNKYRKKTLENTKELIKEEQEKIISAGAKEADVFRQKSQKNMDDAVDFLINEFERTIV</sequence>
<keyword evidence="1" id="KW-0175">Coiled coil</keyword>
<evidence type="ECO:0000313" key="3">
    <source>
        <dbReference type="Proteomes" id="UP000634805"/>
    </source>
</evidence>
<dbReference type="EMBL" id="CAJHIS010000009">
    <property type="protein sequence ID" value="CAD6493076.1"/>
    <property type="molecule type" value="Genomic_DNA"/>
</dbReference>
<dbReference type="NCBIfam" id="TIGR02926">
    <property type="entry name" value="AhaH"/>
    <property type="match status" value="1"/>
</dbReference>
<protein>
    <recommendedName>
        <fullName evidence="4">ATP synthase archaeal subunit H</fullName>
    </recommendedName>
</protein>
<evidence type="ECO:0000256" key="1">
    <source>
        <dbReference type="SAM" id="Coils"/>
    </source>
</evidence>